<organism evidence="2 3">
    <name type="scientific">Blastomyces percursus</name>
    <dbReference type="NCBI Taxonomy" id="1658174"/>
    <lineage>
        <taxon>Eukaryota</taxon>
        <taxon>Fungi</taxon>
        <taxon>Dikarya</taxon>
        <taxon>Ascomycota</taxon>
        <taxon>Pezizomycotina</taxon>
        <taxon>Eurotiomycetes</taxon>
        <taxon>Eurotiomycetidae</taxon>
        <taxon>Onygenales</taxon>
        <taxon>Ajellomycetaceae</taxon>
        <taxon>Blastomyces</taxon>
    </lineage>
</organism>
<dbReference type="EMBL" id="LGTZ01000194">
    <property type="protein sequence ID" value="OJD26657.1"/>
    <property type="molecule type" value="Genomic_DNA"/>
</dbReference>
<comment type="caution">
    <text evidence="2">The sequence shown here is derived from an EMBL/GenBank/DDBJ whole genome shotgun (WGS) entry which is preliminary data.</text>
</comment>
<dbReference type="Proteomes" id="UP000242791">
    <property type="component" value="Unassembled WGS sequence"/>
</dbReference>
<reference evidence="2 3" key="1">
    <citation type="submission" date="2015-08" db="EMBL/GenBank/DDBJ databases">
        <title>Emmonsia species relationships and genome sequence.</title>
        <authorList>
            <person name="Cuomo C.A."/>
            <person name="Schwartz I.S."/>
            <person name="Kenyon C."/>
            <person name="De Hoog G.S."/>
            <person name="Govender N.P."/>
            <person name="Botha A."/>
            <person name="Moreno L."/>
            <person name="De Vries M."/>
            <person name="Munoz J.F."/>
            <person name="Stielow J.B."/>
        </authorList>
    </citation>
    <scope>NUCLEOTIDE SEQUENCE [LARGE SCALE GENOMIC DNA]</scope>
    <source>
        <strain evidence="2 3">EI222</strain>
    </source>
</reference>
<keyword evidence="3" id="KW-1185">Reference proteome</keyword>
<feature type="compositionally biased region" description="Polar residues" evidence="1">
    <location>
        <begin position="17"/>
        <end position="44"/>
    </location>
</feature>
<accession>A0A1J9QDQ5</accession>
<evidence type="ECO:0000313" key="2">
    <source>
        <dbReference type="EMBL" id="OJD26657.1"/>
    </source>
</evidence>
<dbReference type="VEuPathDB" id="FungiDB:ACJ73_01956"/>
<feature type="region of interest" description="Disordered" evidence="1">
    <location>
        <begin position="14"/>
        <end position="44"/>
    </location>
</feature>
<evidence type="ECO:0000256" key="1">
    <source>
        <dbReference type="SAM" id="MobiDB-lite"/>
    </source>
</evidence>
<name>A0A1J9QDQ5_9EURO</name>
<dbReference type="AlphaFoldDB" id="A0A1J9QDQ5"/>
<protein>
    <submittedName>
        <fullName evidence="2">Uncharacterized protein</fullName>
    </submittedName>
</protein>
<evidence type="ECO:0000313" key="3">
    <source>
        <dbReference type="Proteomes" id="UP000242791"/>
    </source>
</evidence>
<proteinExistence type="predicted"/>
<sequence length="69" mass="7497">MLFDNWLATPSLPPLSLQVQGNPPSRKSSWAKSQAHSQSNRSPILQQEDVVWSPHFEAAGSIGVLVGSE</sequence>
<gene>
    <name evidence="2" type="ORF">ACJ73_01956</name>
</gene>